<dbReference type="Proteomes" id="UP000095280">
    <property type="component" value="Unplaced"/>
</dbReference>
<reference evidence="2" key="1">
    <citation type="submission" date="2016-11" db="UniProtKB">
        <authorList>
            <consortium name="WormBaseParasite"/>
        </authorList>
    </citation>
    <scope>IDENTIFICATION</scope>
</reference>
<keyword evidence="1" id="KW-1185">Reference proteome</keyword>
<evidence type="ECO:0000313" key="1">
    <source>
        <dbReference type="Proteomes" id="UP000095280"/>
    </source>
</evidence>
<name>A0A1I8FC15_9PLAT</name>
<protein>
    <submittedName>
        <fullName evidence="2">FATC domain-containing protein</fullName>
    </submittedName>
</protein>
<dbReference type="AlphaFoldDB" id="A0A1I8FC15"/>
<accession>A0A1I8FC15</accession>
<proteinExistence type="predicted"/>
<evidence type="ECO:0000313" key="2">
    <source>
        <dbReference type="WBParaSite" id="maker-unitig_28793-snap-gene-0.1-mRNA-1"/>
    </source>
</evidence>
<sequence>SVLLVSLVELARVQFNFWAGWGDWSACSKKLRHWADETNSGNASPPLGTFVLSTDAHRLLKDVDPLHGDKALRLLEHLV</sequence>
<dbReference type="WBParaSite" id="maker-unitig_28793-snap-gene-0.1-mRNA-1">
    <property type="protein sequence ID" value="maker-unitig_28793-snap-gene-0.1-mRNA-1"/>
    <property type="gene ID" value="maker-unitig_28793-snap-gene-0.1"/>
</dbReference>
<organism evidence="1 2">
    <name type="scientific">Macrostomum lignano</name>
    <dbReference type="NCBI Taxonomy" id="282301"/>
    <lineage>
        <taxon>Eukaryota</taxon>
        <taxon>Metazoa</taxon>
        <taxon>Spiralia</taxon>
        <taxon>Lophotrochozoa</taxon>
        <taxon>Platyhelminthes</taxon>
        <taxon>Rhabditophora</taxon>
        <taxon>Macrostomorpha</taxon>
        <taxon>Macrostomida</taxon>
        <taxon>Macrostomidae</taxon>
        <taxon>Macrostomum</taxon>
    </lineage>
</organism>